<dbReference type="GO" id="GO:0009098">
    <property type="term" value="P:L-leucine biosynthetic process"/>
    <property type="evidence" value="ECO:0007669"/>
    <property type="project" value="UniProtKB-UniPathway"/>
</dbReference>
<evidence type="ECO:0000256" key="9">
    <source>
        <dbReference type="ARBA" id="ARBA00022679"/>
    </source>
</evidence>
<comment type="pathway">
    <text evidence="5 17">Amino-acid biosynthesis; L-leucine biosynthesis; L-leucine from 3-methyl-2-oxobutanoate: step 4/4.</text>
</comment>
<evidence type="ECO:0000256" key="1">
    <source>
        <dbReference type="ARBA" id="ARBA00001933"/>
    </source>
</evidence>
<dbReference type="Gene3D" id="3.20.10.10">
    <property type="entry name" value="D-amino Acid Aminotransferase, subunit A, domain 2"/>
    <property type="match status" value="1"/>
</dbReference>
<gene>
    <name evidence="17" type="primary">ilvE</name>
    <name evidence="18" type="ORF">GT347_14190</name>
</gene>
<dbReference type="GO" id="GO:0004084">
    <property type="term" value="F:branched-chain-amino-acid transaminase activity"/>
    <property type="evidence" value="ECO:0007669"/>
    <property type="project" value="UniProtKB-EC"/>
</dbReference>
<dbReference type="RefSeq" id="WP_160552772.1">
    <property type="nucleotide sequence ID" value="NZ_CP047650.1"/>
</dbReference>
<evidence type="ECO:0000256" key="5">
    <source>
        <dbReference type="ARBA" id="ARBA00005072"/>
    </source>
</evidence>
<dbReference type="PROSITE" id="PS00770">
    <property type="entry name" value="AA_TRANSFER_CLASS_4"/>
    <property type="match status" value="1"/>
</dbReference>
<protein>
    <recommendedName>
        <fullName evidence="17">Branched-chain-amino-acid aminotransferase</fullName>
        <shortName evidence="17">BCAT</shortName>
        <ecNumber evidence="17">2.6.1.42</ecNumber>
    </recommendedName>
</protein>
<evidence type="ECO:0000256" key="17">
    <source>
        <dbReference type="RuleBase" id="RU364094"/>
    </source>
</evidence>
<evidence type="ECO:0000256" key="15">
    <source>
        <dbReference type="RuleBase" id="RU004106"/>
    </source>
</evidence>
<dbReference type="AlphaFoldDB" id="A0A857J711"/>
<proteinExistence type="inferred from homology"/>
<dbReference type="SUPFAM" id="SSF56752">
    <property type="entry name" value="D-aminoacid aminotransferase-like PLP-dependent enzymes"/>
    <property type="match status" value="1"/>
</dbReference>
<dbReference type="Proteomes" id="UP000464787">
    <property type="component" value="Chromosome"/>
</dbReference>
<keyword evidence="8 17" id="KW-0028">Amino-acid biosynthesis</keyword>
<dbReference type="Gene3D" id="3.30.470.10">
    <property type="match status" value="1"/>
</dbReference>
<dbReference type="GO" id="GO:0009099">
    <property type="term" value="P:L-valine biosynthetic process"/>
    <property type="evidence" value="ECO:0007669"/>
    <property type="project" value="UniProtKB-UniPathway"/>
</dbReference>
<dbReference type="EC" id="2.6.1.42" evidence="17"/>
<comment type="catalytic activity">
    <reaction evidence="12 17">
        <text>L-valine + 2-oxoglutarate = 3-methyl-2-oxobutanoate + L-glutamate</text>
        <dbReference type="Rhea" id="RHEA:24813"/>
        <dbReference type="ChEBI" id="CHEBI:11851"/>
        <dbReference type="ChEBI" id="CHEBI:16810"/>
        <dbReference type="ChEBI" id="CHEBI:29985"/>
        <dbReference type="ChEBI" id="CHEBI:57762"/>
        <dbReference type="EC" id="2.6.1.42"/>
    </reaction>
</comment>
<evidence type="ECO:0000256" key="13">
    <source>
        <dbReference type="ARBA" id="ARBA00048798"/>
    </source>
</evidence>
<evidence type="ECO:0000256" key="14">
    <source>
        <dbReference type="ARBA" id="ARBA00049229"/>
    </source>
</evidence>
<dbReference type="PANTHER" id="PTHR42743:SF11">
    <property type="entry name" value="AMINODEOXYCHORISMATE LYASE"/>
    <property type="match status" value="1"/>
</dbReference>
<dbReference type="InterPro" id="IPR001544">
    <property type="entry name" value="Aminotrans_IV"/>
</dbReference>
<dbReference type="CDD" id="cd01557">
    <property type="entry name" value="BCAT_beta_family"/>
    <property type="match status" value="1"/>
</dbReference>
<comment type="pathway">
    <text evidence="3 17">Amino-acid biosynthesis; L-isoleucine biosynthesis; L-isoleucine from 2-oxobutanoate: step 4/4.</text>
</comment>
<keyword evidence="10 16" id="KW-0663">Pyridoxal phosphate</keyword>
<dbReference type="InterPro" id="IPR050571">
    <property type="entry name" value="Class-IV_PLP-Dep_Aminotrnsfr"/>
</dbReference>
<keyword evidence="9 17" id="KW-0808">Transferase</keyword>
<dbReference type="PANTHER" id="PTHR42743">
    <property type="entry name" value="AMINO-ACID AMINOTRANSFERASE"/>
    <property type="match status" value="1"/>
</dbReference>
<dbReference type="KEGG" id="xyk:GT347_14190"/>
<comment type="catalytic activity">
    <reaction evidence="14 17">
        <text>L-leucine + 2-oxoglutarate = 4-methyl-2-oxopentanoate + L-glutamate</text>
        <dbReference type="Rhea" id="RHEA:18321"/>
        <dbReference type="ChEBI" id="CHEBI:16810"/>
        <dbReference type="ChEBI" id="CHEBI:17865"/>
        <dbReference type="ChEBI" id="CHEBI:29985"/>
        <dbReference type="ChEBI" id="CHEBI:57427"/>
        <dbReference type="EC" id="2.6.1.42"/>
    </reaction>
</comment>
<evidence type="ECO:0000256" key="4">
    <source>
        <dbReference type="ARBA" id="ARBA00004931"/>
    </source>
</evidence>
<evidence type="ECO:0000256" key="3">
    <source>
        <dbReference type="ARBA" id="ARBA00004824"/>
    </source>
</evidence>
<reference evidence="18 19" key="1">
    <citation type="submission" date="2020-01" db="EMBL/GenBank/DDBJ databases">
        <title>Genome sequencing of strain KACC 21265.</title>
        <authorList>
            <person name="Heo J."/>
            <person name="Kim S.-J."/>
            <person name="Kim J.-S."/>
            <person name="Hong S.-B."/>
            <person name="Kwon S.-W."/>
        </authorList>
    </citation>
    <scope>NUCLEOTIDE SEQUENCE [LARGE SCALE GENOMIC DNA]</scope>
    <source>
        <strain evidence="18 19">KACC 21265</strain>
    </source>
</reference>
<keyword evidence="7 17" id="KW-0032">Aminotransferase</keyword>
<dbReference type="InterPro" id="IPR036038">
    <property type="entry name" value="Aminotransferase-like"/>
</dbReference>
<keyword evidence="11 17" id="KW-0100">Branched-chain amino acid biosynthesis</keyword>
<dbReference type="NCBIfam" id="TIGR01122">
    <property type="entry name" value="ilvE_I"/>
    <property type="match status" value="1"/>
</dbReference>
<evidence type="ECO:0000256" key="16">
    <source>
        <dbReference type="RuleBase" id="RU004516"/>
    </source>
</evidence>
<dbReference type="Pfam" id="PF01063">
    <property type="entry name" value="Aminotran_4"/>
    <property type="match status" value="1"/>
</dbReference>
<dbReference type="NCBIfam" id="NF005146">
    <property type="entry name" value="PRK06606.1"/>
    <property type="match status" value="1"/>
</dbReference>
<dbReference type="GO" id="GO:0006532">
    <property type="term" value="P:aspartate biosynthetic process"/>
    <property type="evidence" value="ECO:0007669"/>
    <property type="project" value="TreeGrafter"/>
</dbReference>
<dbReference type="FunFam" id="3.20.10.10:FF:000001">
    <property type="entry name" value="Branched-chain-amino-acid aminotransferase"/>
    <property type="match status" value="1"/>
</dbReference>
<evidence type="ECO:0000256" key="10">
    <source>
        <dbReference type="ARBA" id="ARBA00022898"/>
    </source>
</evidence>
<keyword evidence="19" id="KW-1185">Reference proteome</keyword>
<comment type="catalytic activity">
    <reaction evidence="13 17">
        <text>L-isoleucine + 2-oxoglutarate = (S)-3-methyl-2-oxopentanoate + L-glutamate</text>
        <dbReference type="Rhea" id="RHEA:24801"/>
        <dbReference type="ChEBI" id="CHEBI:16810"/>
        <dbReference type="ChEBI" id="CHEBI:29985"/>
        <dbReference type="ChEBI" id="CHEBI:35146"/>
        <dbReference type="ChEBI" id="CHEBI:58045"/>
        <dbReference type="EC" id="2.6.1.42"/>
    </reaction>
</comment>
<dbReference type="InterPro" id="IPR033939">
    <property type="entry name" value="BCAT_family"/>
</dbReference>
<evidence type="ECO:0000256" key="6">
    <source>
        <dbReference type="ARBA" id="ARBA00009320"/>
    </source>
</evidence>
<dbReference type="GO" id="GO:0009097">
    <property type="term" value="P:isoleucine biosynthetic process"/>
    <property type="evidence" value="ECO:0007669"/>
    <property type="project" value="UniProtKB-UniPathway"/>
</dbReference>
<evidence type="ECO:0000313" key="18">
    <source>
        <dbReference type="EMBL" id="QHI99033.1"/>
    </source>
</evidence>
<dbReference type="InterPro" id="IPR043131">
    <property type="entry name" value="BCAT-like_N"/>
</dbReference>
<dbReference type="UniPathway" id="UPA00047">
    <property type="reaction ID" value="UER00058"/>
</dbReference>
<name>A0A857J711_9BURK</name>
<sequence length="314" mass="34713">MTLVPPAPSLSDRDGKIWIDGELVDWREAKIHVLTHTLHYGCGVFEGVRAYDTVDGPAVFRLQEHTERLFNSAKILRMKIPFTQDQVNEAHRTVVRENGLKSGYIRPLSWIGSEKLGVSPKGNTIHVMVAAWSWGAYLGDEGMARGIRVKTSSYTRHHVNITMTQAKAVSNYSNSILANMEALDDGYDEALLLDASGFVSEGAGENIFIVKKGVIYTPDLSAGALNGITRNTIMHIAADLGIEVVQKRITRDEVYIADEAFFTGTAAEVTPIRELDRVEIGTGSRGPVTEKVQKAFFDIVNGRNPKYAHWLTKV</sequence>
<dbReference type="EMBL" id="CP047650">
    <property type="protein sequence ID" value="QHI99033.1"/>
    <property type="molecule type" value="Genomic_DNA"/>
</dbReference>
<comment type="function">
    <text evidence="2 17">Acts on leucine, isoleucine and valine.</text>
</comment>
<evidence type="ECO:0000256" key="12">
    <source>
        <dbReference type="ARBA" id="ARBA00048212"/>
    </source>
</evidence>
<accession>A0A857J711</accession>
<evidence type="ECO:0000256" key="8">
    <source>
        <dbReference type="ARBA" id="ARBA00022605"/>
    </source>
</evidence>
<comment type="cofactor">
    <cofactor evidence="1 16">
        <name>pyridoxal 5'-phosphate</name>
        <dbReference type="ChEBI" id="CHEBI:597326"/>
    </cofactor>
</comment>
<evidence type="ECO:0000256" key="11">
    <source>
        <dbReference type="ARBA" id="ARBA00023304"/>
    </source>
</evidence>
<dbReference type="InterPro" id="IPR043132">
    <property type="entry name" value="BCAT-like_C"/>
</dbReference>
<evidence type="ECO:0000313" key="19">
    <source>
        <dbReference type="Proteomes" id="UP000464787"/>
    </source>
</evidence>
<comment type="similarity">
    <text evidence="6 15">Belongs to the class-IV pyridoxal-phosphate-dependent aminotransferase family.</text>
</comment>
<dbReference type="UniPathway" id="UPA00048">
    <property type="reaction ID" value="UER00073"/>
</dbReference>
<dbReference type="InterPro" id="IPR018300">
    <property type="entry name" value="Aminotrans_IV_CS"/>
</dbReference>
<dbReference type="UniPathway" id="UPA00049">
    <property type="reaction ID" value="UER00062"/>
</dbReference>
<dbReference type="GO" id="GO:0005829">
    <property type="term" value="C:cytosol"/>
    <property type="evidence" value="ECO:0007669"/>
    <property type="project" value="TreeGrafter"/>
</dbReference>
<evidence type="ECO:0000256" key="2">
    <source>
        <dbReference type="ARBA" id="ARBA00003109"/>
    </source>
</evidence>
<dbReference type="InterPro" id="IPR005785">
    <property type="entry name" value="B_amino_transI"/>
</dbReference>
<organism evidence="18 19">
    <name type="scientific">Xylophilus rhododendri</name>
    <dbReference type="NCBI Taxonomy" id="2697032"/>
    <lineage>
        <taxon>Bacteria</taxon>
        <taxon>Pseudomonadati</taxon>
        <taxon>Pseudomonadota</taxon>
        <taxon>Betaproteobacteria</taxon>
        <taxon>Burkholderiales</taxon>
        <taxon>Xylophilus</taxon>
    </lineage>
</organism>
<evidence type="ECO:0000256" key="7">
    <source>
        <dbReference type="ARBA" id="ARBA00022576"/>
    </source>
</evidence>
<comment type="pathway">
    <text evidence="4 17">Amino-acid biosynthesis; L-valine biosynthesis; L-valine from pyruvate: step 4/4.</text>
</comment>